<dbReference type="CDD" id="cd00917">
    <property type="entry name" value="PG-PI_TP"/>
    <property type="match status" value="1"/>
</dbReference>
<dbReference type="InterPro" id="IPR039670">
    <property type="entry name" value="NPC2-like"/>
</dbReference>
<evidence type="ECO:0000256" key="6">
    <source>
        <dbReference type="ARBA" id="ARBA00022729"/>
    </source>
</evidence>
<comment type="caution">
    <text evidence="10">The sequence shown here is derived from an EMBL/GenBank/DDBJ whole genome shotgun (WGS) entry which is preliminary data.</text>
</comment>
<gene>
    <name evidence="10" type="ORF">DAKH74_038910</name>
</gene>
<keyword evidence="5" id="KW-0813">Transport</keyword>
<keyword evidence="11" id="KW-1185">Reference proteome</keyword>
<keyword evidence="7" id="KW-0445">Lipid transport</keyword>
<dbReference type="InterPro" id="IPR036846">
    <property type="entry name" value="GM2-AP_sf"/>
</dbReference>
<dbReference type="InterPro" id="IPR033917">
    <property type="entry name" value="ML_PG-PI_TP"/>
</dbReference>
<feature type="chain" id="PRO_5043730715" description="Phosphatidylglycerol/phosphatidylinositol transfer protein" evidence="8">
    <location>
        <begin position="25"/>
        <end position="187"/>
    </location>
</feature>
<name>A0AAV5S0T9_MAUHU</name>
<dbReference type="GO" id="GO:0032934">
    <property type="term" value="F:sterol binding"/>
    <property type="evidence" value="ECO:0007669"/>
    <property type="project" value="InterPro"/>
</dbReference>
<dbReference type="Gene3D" id="2.70.220.10">
    <property type="entry name" value="Ganglioside GM2 activator"/>
    <property type="match status" value="1"/>
</dbReference>
<evidence type="ECO:0000256" key="5">
    <source>
        <dbReference type="ARBA" id="ARBA00022448"/>
    </source>
</evidence>
<evidence type="ECO:0000256" key="3">
    <source>
        <dbReference type="ARBA" id="ARBA00011245"/>
    </source>
</evidence>
<dbReference type="SUPFAM" id="SSF81296">
    <property type="entry name" value="E set domains"/>
    <property type="match status" value="1"/>
</dbReference>
<evidence type="ECO:0000256" key="4">
    <source>
        <dbReference type="ARBA" id="ARBA00016056"/>
    </source>
</evidence>
<dbReference type="EMBL" id="BTGD01000011">
    <property type="protein sequence ID" value="GMM57275.1"/>
    <property type="molecule type" value="Genomic_DNA"/>
</dbReference>
<proteinExistence type="inferred from homology"/>
<evidence type="ECO:0000259" key="9">
    <source>
        <dbReference type="SMART" id="SM00737"/>
    </source>
</evidence>
<keyword evidence="6 8" id="KW-0732">Signal</keyword>
<dbReference type="InterPro" id="IPR014756">
    <property type="entry name" value="Ig_E-set"/>
</dbReference>
<comment type="subunit">
    <text evidence="3">Monomer.</text>
</comment>
<comment type="similarity">
    <text evidence="2">Belongs to the NPC2 family.</text>
</comment>
<evidence type="ECO:0000256" key="8">
    <source>
        <dbReference type="SAM" id="SignalP"/>
    </source>
</evidence>
<reference evidence="10 11" key="1">
    <citation type="journal article" date="2023" name="Elife">
        <title>Identification of key yeast species and microbe-microbe interactions impacting larval growth of Drosophila in the wild.</title>
        <authorList>
            <person name="Mure A."/>
            <person name="Sugiura Y."/>
            <person name="Maeda R."/>
            <person name="Honda K."/>
            <person name="Sakurai N."/>
            <person name="Takahashi Y."/>
            <person name="Watada M."/>
            <person name="Katoh T."/>
            <person name="Gotoh A."/>
            <person name="Gotoh Y."/>
            <person name="Taniguchi I."/>
            <person name="Nakamura K."/>
            <person name="Hayashi T."/>
            <person name="Katayama T."/>
            <person name="Uemura T."/>
            <person name="Hattori Y."/>
        </authorList>
    </citation>
    <scope>NUCLEOTIDE SEQUENCE [LARGE SCALE GENOMIC DNA]</scope>
    <source>
        <strain evidence="10 11">KH-74</strain>
    </source>
</reference>
<feature type="domain" description="MD-2-related lipid-recognition" evidence="9">
    <location>
        <begin position="57"/>
        <end position="181"/>
    </location>
</feature>
<evidence type="ECO:0000256" key="2">
    <source>
        <dbReference type="ARBA" id="ARBA00006370"/>
    </source>
</evidence>
<comment type="function">
    <text evidence="1">Catalyzes the intermembrane transfer of phosphatidylglycerol and phosphatidylinositol.</text>
</comment>
<evidence type="ECO:0000313" key="11">
    <source>
        <dbReference type="Proteomes" id="UP001377567"/>
    </source>
</evidence>
<accession>A0AAV5S0T9</accession>
<evidence type="ECO:0000256" key="7">
    <source>
        <dbReference type="ARBA" id="ARBA00023055"/>
    </source>
</evidence>
<evidence type="ECO:0000256" key="1">
    <source>
        <dbReference type="ARBA" id="ARBA00002053"/>
    </source>
</evidence>
<dbReference type="InterPro" id="IPR003172">
    <property type="entry name" value="ML_dom"/>
</dbReference>
<organism evidence="10 11">
    <name type="scientific">Maudiozyma humilis</name>
    <name type="common">Sour dough yeast</name>
    <name type="synonym">Kazachstania humilis</name>
    <dbReference type="NCBI Taxonomy" id="51915"/>
    <lineage>
        <taxon>Eukaryota</taxon>
        <taxon>Fungi</taxon>
        <taxon>Dikarya</taxon>
        <taxon>Ascomycota</taxon>
        <taxon>Saccharomycotina</taxon>
        <taxon>Saccharomycetes</taxon>
        <taxon>Saccharomycetales</taxon>
        <taxon>Saccharomycetaceae</taxon>
        <taxon>Maudiozyma</taxon>
    </lineage>
</organism>
<dbReference type="SMART" id="SM00737">
    <property type="entry name" value="ML"/>
    <property type="match status" value="1"/>
</dbReference>
<dbReference type="Pfam" id="PF02221">
    <property type="entry name" value="E1_DerP2_DerF2"/>
    <property type="match status" value="1"/>
</dbReference>
<dbReference type="PANTHER" id="PTHR11306">
    <property type="entry name" value="NIEMANN PICK TYPE C2 PROTEIN NPC2-RELATED"/>
    <property type="match status" value="1"/>
</dbReference>
<dbReference type="Proteomes" id="UP001377567">
    <property type="component" value="Unassembled WGS sequence"/>
</dbReference>
<dbReference type="AlphaFoldDB" id="A0AAV5S0T9"/>
<dbReference type="PANTHER" id="PTHR11306:SF0">
    <property type="entry name" value="PHOSPHATIDYLGLYCEROL_PHOSPHATIDYLINOSITOL TRANSFER PROTEIN"/>
    <property type="match status" value="1"/>
</dbReference>
<sequence length="187" mass="19877">MFCSGRVLALIYLYLGALAAVARGLAAPGSFADGASFDALAAAPPGQSKPIAGGSPLQQCDLEEAQLLDVRTIELLPNPPQRGANLTIRASGKVLTTVEQGAYVDVEVRLGYIKLITQRFDLCEVLSENDIEGLECPVQPGEYDLAKIVQIPAEVPPGRYNVLGRAYTAKDELLTCITGDIVFPAVF</sequence>
<protein>
    <recommendedName>
        <fullName evidence="4">Phosphatidylglycerol/phosphatidylinositol transfer protein</fullName>
    </recommendedName>
</protein>
<evidence type="ECO:0000313" key="10">
    <source>
        <dbReference type="EMBL" id="GMM57275.1"/>
    </source>
</evidence>
<dbReference type="GO" id="GO:0032366">
    <property type="term" value="P:intracellular sterol transport"/>
    <property type="evidence" value="ECO:0007669"/>
    <property type="project" value="InterPro"/>
</dbReference>
<feature type="signal peptide" evidence="8">
    <location>
        <begin position="1"/>
        <end position="24"/>
    </location>
</feature>